<dbReference type="EMBL" id="DS178280">
    <property type="protein sequence ID" value="EHS63096.1"/>
    <property type="molecule type" value="Genomic_DNA"/>
</dbReference>
<dbReference type="OrthoDB" id="2507283at2759"/>
<dbReference type="HOGENOM" id="CLU_104741_0_0_1"/>
<proteinExistence type="predicted"/>
<reference evidence="2" key="1">
    <citation type="journal article" date="2011" name="Proc. Natl. Acad. Sci. U.S.A.">
        <title>Obligate biotrophy features unraveled by the genomic analysis of rust fungi.</title>
        <authorList>
            <person name="Duplessis S."/>
            <person name="Cuomo C.A."/>
            <person name="Lin Y.-C."/>
            <person name="Aerts A."/>
            <person name="Tisserant E."/>
            <person name="Veneault-Fourrey C."/>
            <person name="Joly D.L."/>
            <person name="Hacquard S."/>
            <person name="Amselem J."/>
            <person name="Cantarel B.L."/>
            <person name="Chiu R."/>
            <person name="Coutinho P.M."/>
            <person name="Feau N."/>
            <person name="Field M."/>
            <person name="Frey P."/>
            <person name="Gelhaye E."/>
            <person name="Goldberg J."/>
            <person name="Grabherr M.G."/>
            <person name="Kodira C.D."/>
            <person name="Kohler A."/>
            <person name="Kuees U."/>
            <person name="Lindquist E.A."/>
            <person name="Lucas S.M."/>
            <person name="Mago R."/>
            <person name="Mauceli E."/>
            <person name="Morin E."/>
            <person name="Murat C."/>
            <person name="Pangilinan J.L."/>
            <person name="Park R."/>
            <person name="Pearson M."/>
            <person name="Quesneville H."/>
            <person name="Rouhier N."/>
            <person name="Sakthikumar S."/>
            <person name="Salamov A.A."/>
            <person name="Schmutz J."/>
            <person name="Selles B."/>
            <person name="Shapiro H."/>
            <person name="Tanguay P."/>
            <person name="Tuskan G.A."/>
            <person name="Henrissat B."/>
            <person name="Van de Peer Y."/>
            <person name="Rouze P."/>
            <person name="Ellis J.G."/>
            <person name="Dodds P.N."/>
            <person name="Schein J.E."/>
            <person name="Zhong S."/>
            <person name="Hamelin R.C."/>
            <person name="Grigoriev I.V."/>
            <person name="Szabo L.J."/>
            <person name="Martin F."/>
        </authorList>
    </citation>
    <scope>NUCLEOTIDE SEQUENCE [LARGE SCALE GENOMIC DNA]</scope>
    <source>
        <strain evidence="2">CRL 75-36-700-3 / race SCCL</strain>
    </source>
</reference>
<protein>
    <recommendedName>
        <fullName evidence="3">Retrotransposon gag domain-containing protein</fullName>
    </recommendedName>
</protein>
<sequence length="209" mass="23300">MHGENFLNKKRKVMWIAGYFRKPDGKLGDNCASYVWWRGLMAKNAHHQNLDPNTALSKAPFLLDELISGEAFLVAIKTTFSNHKGEEEAHKLLCVMKQGNTSIKEFNVLFNLLLYAVNLSEASKCDLYVLRVTGVTRELRELTQGQGHGPSTDTRTLSHQYDEAMIPKIIQLGILRGGWNGVTDFAKKQAMAVELAADVPGVALIDRLS</sequence>
<dbReference type="RefSeq" id="XP_003889957.1">
    <property type="nucleotide sequence ID" value="XM_003889908.1"/>
</dbReference>
<keyword evidence="2" id="KW-1185">Reference proteome</keyword>
<dbReference type="VEuPathDB" id="FungiDB:PGTG_21426"/>
<evidence type="ECO:0000313" key="2">
    <source>
        <dbReference type="Proteomes" id="UP000008783"/>
    </source>
</evidence>
<evidence type="ECO:0000313" key="1">
    <source>
        <dbReference type="EMBL" id="EHS63096.1"/>
    </source>
</evidence>
<accession>H6QRA5</accession>
<evidence type="ECO:0008006" key="3">
    <source>
        <dbReference type="Google" id="ProtNLM"/>
    </source>
</evidence>
<dbReference type="GeneID" id="13540535"/>
<gene>
    <name evidence="1" type="ORF">PGTG_21426</name>
</gene>
<dbReference type="KEGG" id="pgr:PGTG_21426"/>
<dbReference type="InParanoid" id="H6QRA5"/>
<dbReference type="Proteomes" id="UP000008783">
    <property type="component" value="Unassembled WGS sequence"/>
</dbReference>
<name>H6QRA5_PUCGT</name>
<organism evidence="1 2">
    <name type="scientific">Puccinia graminis f. sp. tritici (strain CRL 75-36-700-3 / race SCCL)</name>
    <name type="common">Black stem rust fungus</name>
    <dbReference type="NCBI Taxonomy" id="418459"/>
    <lineage>
        <taxon>Eukaryota</taxon>
        <taxon>Fungi</taxon>
        <taxon>Dikarya</taxon>
        <taxon>Basidiomycota</taxon>
        <taxon>Pucciniomycotina</taxon>
        <taxon>Pucciniomycetes</taxon>
        <taxon>Pucciniales</taxon>
        <taxon>Pucciniaceae</taxon>
        <taxon>Puccinia</taxon>
    </lineage>
</organism>
<dbReference type="AlphaFoldDB" id="H6QRA5"/>